<dbReference type="AlphaFoldDB" id="A0A1L9PUF8"/>
<dbReference type="EMBL" id="KV878132">
    <property type="protein sequence ID" value="OJJ05055.1"/>
    <property type="molecule type" value="Genomic_DNA"/>
</dbReference>
<sequence>MPQPTVPAKRPVDDSDDPDYTSEDFSDPKPHTRRKTRQRLPANKTKPNMIIDRHLDTRESDSTSEIDVDSDPDAGDITADGEITPYTPRRRMRRSGLYRRTSMQSPSKHSTAAATQGPIDRGVSDAVRPEANENIDRCVPPAPPAKQSERLHNSSKGLMKLRSRPSNPGPSIPSAQRQSCPLVLKLPMPEPRKGRSQVATHSPAVQTQPDRSMAEETVNRLNAIRRKWDSSVGPSSNRTISVEIPPLSRTQPDSASASDTSTSSTEDSPAVSSSLTGTTEPIIHQRHGQESITAASEPAERGDDYAQPPTPETGAGNTISKSTTPTASAVGAVEPGTETDDVAAGYRCPDPAAEPNRYRFYSELRSRLAREAARHSGSLAERAQLLARNTCIAQISADSYAAQAGALAVEIKGLEARRKDEIADFTRHIDDLNKMVDRYECQIEKLKRDAVDPRTIHELKATLEKRDEELRVQNARAEALLQGVTERDIHISDLEQGIETLSRQVKERDNRIEEFKSLTGSMDLNQMVEMVSKIQKWGVVDNSNTSAS</sequence>
<dbReference type="GeneID" id="63733352"/>
<keyword evidence="1" id="KW-0175">Coiled coil</keyword>
<name>A0A1L9PUF8_ASPVE</name>
<feature type="region of interest" description="Disordered" evidence="2">
    <location>
        <begin position="1"/>
        <end position="348"/>
    </location>
</feature>
<feature type="compositionally biased region" description="Polar residues" evidence="2">
    <location>
        <begin position="197"/>
        <end position="210"/>
    </location>
</feature>
<feature type="coiled-coil region" evidence="1">
    <location>
        <begin position="422"/>
        <end position="518"/>
    </location>
</feature>
<dbReference type="VEuPathDB" id="FungiDB:ASPVEDRAFT_86417"/>
<feature type="compositionally biased region" description="Basic and acidic residues" evidence="2">
    <location>
        <begin position="127"/>
        <end position="136"/>
    </location>
</feature>
<proteinExistence type="predicted"/>
<feature type="compositionally biased region" description="Basic and acidic residues" evidence="2">
    <location>
        <begin position="51"/>
        <end position="61"/>
    </location>
</feature>
<evidence type="ECO:0000256" key="2">
    <source>
        <dbReference type="SAM" id="MobiDB-lite"/>
    </source>
</evidence>
<organism evidence="3 4">
    <name type="scientific">Aspergillus versicolor CBS 583.65</name>
    <dbReference type="NCBI Taxonomy" id="1036611"/>
    <lineage>
        <taxon>Eukaryota</taxon>
        <taxon>Fungi</taxon>
        <taxon>Dikarya</taxon>
        <taxon>Ascomycota</taxon>
        <taxon>Pezizomycotina</taxon>
        <taxon>Eurotiomycetes</taxon>
        <taxon>Eurotiomycetidae</taxon>
        <taxon>Eurotiales</taxon>
        <taxon>Aspergillaceae</taxon>
        <taxon>Aspergillus</taxon>
        <taxon>Aspergillus subgen. Nidulantes</taxon>
    </lineage>
</organism>
<feature type="compositionally biased region" description="Acidic residues" evidence="2">
    <location>
        <begin position="62"/>
        <end position="74"/>
    </location>
</feature>
<feature type="compositionally biased region" description="Polar residues" evidence="2">
    <location>
        <begin position="101"/>
        <end position="114"/>
    </location>
</feature>
<dbReference type="RefSeq" id="XP_040670817.1">
    <property type="nucleotide sequence ID" value="XM_040817841.1"/>
</dbReference>
<dbReference type="Proteomes" id="UP000184073">
    <property type="component" value="Unassembled WGS sequence"/>
</dbReference>
<feature type="compositionally biased region" description="Basic residues" evidence="2">
    <location>
        <begin position="88"/>
        <end position="97"/>
    </location>
</feature>
<feature type="compositionally biased region" description="Acidic residues" evidence="2">
    <location>
        <begin position="14"/>
        <end position="25"/>
    </location>
</feature>
<feature type="compositionally biased region" description="Low complexity" evidence="2">
    <location>
        <begin position="252"/>
        <end position="270"/>
    </location>
</feature>
<evidence type="ECO:0000256" key="1">
    <source>
        <dbReference type="SAM" id="Coils"/>
    </source>
</evidence>
<gene>
    <name evidence="3" type="ORF">ASPVEDRAFT_86417</name>
</gene>
<dbReference type="OrthoDB" id="4510108at2759"/>
<protein>
    <submittedName>
        <fullName evidence="3">Uncharacterized protein</fullName>
    </submittedName>
</protein>
<keyword evidence="4" id="KW-1185">Reference proteome</keyword>
<accession>A0A1L9PUF8</accession>
<feature type="compositionally biased region" description="Polar residues" evidence="2">
    <location>
        <begin position="315"/>
        <end position="327"/>
    </location>
</feature>
<evidence type="ECO:0000313" key="3">
    <source>
        <dbReference type="EMBL" id="OJJ05055.1"/>
    </source>
</evidence>
<dbReference type="STRING" id="1036611.A0A1L9PUF8"/>
<reference evidence="4" key="1">
    <citation type="journal article" date="2017" name="Genome Biol.">
        <title>Comparative genomics reveals high biological diversity and specific adaptations in the industrially and medically important fungal genus Aspergillus.</title>
        <authorList>
            <person name="de Vries R.P."/>
            <person name="Riley R."/>
            <person name="Wiebenga A."/>
            <person name="Aguilar-Osorio G."/>
            <person name="Amillis S."/>
            <person name="Uchima C.A."/>
            <person name="Anderluh G."/>
            <person name="Asadollahi M."/>
            <person name="Askin M."/>
            <person name="Barry K."/>
            <person name="Battaglia E."/>
            <person name="Bayram O."/>
            <person name="Benocci T."/>
            <person name="Braus-Stromeyer S.A."/>
            <person name="Caldana C."/>
            <person name="Canovas D."/>
            <person name="Cerqueira G.C."/>
            <person name="Chen F."/>
            <person name="Chen W."/>
            <person name="Choi C."/>
            <person name="Clum A."/>
            <person name="Dos Santos R.A."/>
            <person name="Damasio A.R."/>
            <person name="Diallinas G."/>
            <person name="Emri T."/>
            <person name="Fekete E."/>
            <person name="Flipphi M."/>
            <person name="Freyberg S."/>
            <person name="Gallo A."/>
            <person name="Gournas C."/>
            <person name="Habgood R."/>
            <person name="Hainaut M."/>
            <person name="Harispe M.L."/>
            <person name="Henrissat B."/>
            <person name="Hilden K.S."/>
            <person name="Hope R."/>
            <person name="Hossain A."/>
            <person name="Karabika E."/>
            <person name="Karaffa L."/>
            <person name="Karanyi Z."/>
            <person name="Krasevec N."/>
            <person name="Kuo A."/>
            <person name="Kusch H."/>
            <person name="LaButti K."/>
            <person name="Lagendijk E.L."/>
            <person name="Lapidus A."/>
            <person name="Levasseur A."/>
            <person name="Lindquist E."/>
            <person name="Lipzen A."/>
            <person name="Logrieco A.F."/>
            <person name="MacCabe A."/>
            <person name="Maekelae M.R."/>
            <person name="Malavazi I."/>
            <person name="Melin P."/>
            <person name="Meyer V."/>
            <person name="Mielnichuk N."/>
            <person name="Miskei M."/>
            <person name="Molnar A.P."/>
            <person name="Mule G."/>
            <person name="Ngan C.Y."/>
            <person name="Orejas M."/>
            <person name="Orosz E."/>
            <person name="Ouedraogo J.P."/>
            <person name="Overkamp K.M."/>
            <person name="Park H.-S."/>
            <person name="Perrone G."/>
            <person name="Piumi F."/>
            <person name="Punt P.J."/>
            <person name="Ram A.F."/>
            <person name="Ramon A."/>
            <person name="Rauscher S."/>
            <person name="Record E."/>
            <person name="Riano-Pachon D.M."/>
            <person name="Robert V."/>
            <person name="Roehrig J."/>
            <person name="Ruller R."/>
            <person name="Salamov A."/>
            <person name="Salih N.S."/>
            <person name="Samson R.A."/>
            <person name="Sandor E."/>
            <person name="Sanguinetti M."/>
            <person name="Schuetze T."/>
            <person name="Sepcic K."/>
            <person name="Shelest E."/>
            <person name="Sherlock G."/>
            <person name="Sophianopoulou V."/>
            <person name="Squina F.M."/>
            <person name="Sun H."/>
            <person name="Susca A."/>
            <person name="Todd R.B."/>
            <person name="Tsang A."/>
            <person name="Unkles S.E."/>
            <person name="van de Wiele N."/>
            <person name="van Rossen-Uffink D."/>
            <person name="Oliveira J.V."/>
            <person name="Vesth T.C."/>
            <person name="Visser J."/>
            <person name="Yu J.-H."/>
            <person name="Zhou M."/>
            <person name="Andersen M.R."/>
            <person name="Archer D.B."/>
            <person name="Baker S.E."/>
            <person name="Benoit I."/>
            <person name="Brakhage A.A."/>
            <person name="Braus G.H."/>
            <person name="Fischer R."/>
            <person name="Frisvad J.C."/>
            <person name="Goldman G.H."/>
            <person name="Houbraken J."/>
            <person name="Oakley B."/>
            <person name="Pocsi I."/>
            <person name="Scazzocchio C."/>
            <person name="Seiboth B."/>
            <person name="vanKuyk P.A."/>
            <person name="Wortman J."/>
            <person name="Dyer P.S."/>
            <person name="Grigoriev I.V."/>
        </authorList>
    </citation>
    <scope>NUCLEOTIDE SEQUENCE [LARGE SCALE GENOMIC DNA]</scope>
    <source>
        <strain evidence="4">CBS 583.65</strain>
    </source>
</reference>
<evidence type="ECO:0000313" key="4">
    <source>
        <dbReference type="Proteomes" id="UP000184073"/>
    </source>
</evidence>